<dbReference type="PANTHER" id="PTHR47478">
    <property type="match status" value="1"/>
</dbReference>
<keyword evidence="1" id="KW-0378">Hydrolase</keyword>
<organism evidence="1 2">
    <name type="scientific">Epilithonimonas bovis DSM 19482</name>
    <dbReference type="NCBI Taxonomy" id="1121284"/>
    <lineage>
        <taxon>Bacteria</taxon>
        <taxon>Pseudomonadati</taxon>
        <taxon>Bacteroidota</taxon>
        <taxon>Flavobacteriia</taxon>
        <taxon>Flavobacteriales</taxon>
        <taxon>Weeksellaceae</taxon>
        <taxon>Chryseobacterium group</taxon>
        <taxon>Epilithonimonas</taxon>
    </lineage>
</organism>
<evidence type="ECO:0000313" key="1">
    <source>
        <dbReference type="EMBL" id="SIT98487.1"/>
    </source>
</evidence>
<dbReference type="SFLD" id="SFLDG01129">
    <property type="entry name" value="C1.5:_HAD__Beta-PGM__Phosphata"/>
    <property type="match status" value="1"/>
</dbReference>
<reference evidence="2" key="1">
    <citation type="submission" date="2016-10" db="EMBL/GenBank/DDBJ databases">
        <authorList>
            <person name="Varghese N."/>
            <person name="Submissions S."/>
        </authorList>
    </citation>
    <scope>NUCLEOTIDE SEQUENCE [LARGE SCALE GENOMIC DNA]</scope>
    <source>
        <strain evidence="2">DSM 19482</strain>
    </source>
</reference>
<dbReference type="PRINTS" id="PR00413">
    <property type="entry name" value="HADHALOGNASE"/>
</dbReference>
<dbReference type="InterPro" id="IPR006439">
    <property type="entry name" value="HAD-SF_hydro_IA"/>
</dbReference>
<dbReference type="OrthoDB" id="9802350at2"/>
<proteinExistence type="predicted"/>
<dbReference type="Pfam" id="PF00702">
    <property type="entry name" value="Hydrolase"/>
    <property type="match status" value="1"/>
</dbReference>
<evidence type="ECO:0000313" key="2">
    <source>
        <dbReference type="Proteomes" id="UP000187261"/>
    </source>
</evidence>
<dbReference type="Proteomes" id="UP000187261">
    <property type="component" value="Unassembled WGS sequence"/>
</dbReference>
<dbReference type="EMBL" id="FTPU01000056">
    <property type="protein sequence ID" value="SIT98487.1"/>
    <property type="molecule type" value="Genomic_DNA"/>
</dbReference>
<dbReference type="InterPro" id="IPR036412">
    <property type="entry name" value="HAD-like_sf"/>
</dbReference>
<dbReference type="InterPro" id="IPR052550">
    <property type="entry name" value="Pyrimidine_5'-ntase_YjjG"/>
</dbReference>
<dbReference type="AlphaFoldDB" id="A0A1U7Q0B8"/>
<dbReference type="NCBIfam" id="TIGR01509">
    <property type="entry name" value="HAD-SF-IA-v3"/>
    <property type="match status" value="1"/>
</dbReference>
<dbReference type="PANTHER" id="PTHR47478:SF1">
    <property type="entry name" value="PYRIMIDINE 5'-NUCLEOTIDASE YJJG"/>
    <property type="match status" value="1"/>
</dbReference>
<dbReference type="NCBIfam" id="TIGR02254">
    <property type="entry name" value="YjjG_YfnB"/>
    <property type="match status" value="1"/>
</dbReference>
<dbReference type="STRING" id="1121284.SAMN05660493_03138"/>
<keyword evidence="2" id="KW-1185">Reference proteome</keyword>
<dbReference type="NCBIfam" id="TIGR01549">
    <property type="entry name" value="HAD-SF-IA-v1"/>
    <property type="match status" value="1"/>
</dbReference>
<gene>
    <name evidence="1" type="ORF">SAMN05660493_03138</name>
</gene>
<sequence length="232" mass="27478">MNNMRHIFFDLDNTLWDHRKNAYLTIKELFNQQKITEKYGIDFESFHQVYHDINERLWEQIRDGEIDKDYLRKHRFYDSFLSFGIDDAQLSDYFEHHFLDEILNYNELVDGAIDLLDYLRNKGYIMHIISNGFQEVTERKCILSGISDYFETITSADSIGLRKPRPEIFDYSLNLAKAGKEESIMIGDDWIADVKGAQNFGMDVIFFDVYQDNPQEAGLKVVRHLSEIKNYL</sequence>
<accession>A0A1U7Q0B8</accession>
<dbReference type="SUPFAM" id="SSF56784">
    <property type="entry name" value="HAD-like"/>
    <property type="match status" value="1"/>
</dbReference>
<dbReference type="Gene3D" id="3.40.50.1000">
    <property type="entry name" value="HAD superfamily/HAD-like"/>
    <property type="match status" value="1"/>
</dbReference>
<dbReference type="Gene3D" id="1.10.150.240">
    <property type="entry name" value="Putative phosphatase, domain 2"/>
    <property type="match status" value="1"/>
</dbReference>
<name>A0A1U7Q0B8_9FLAO</name>
<protein>
    <submittedName>
        <fullName evidence="1">Putative hydrolase of the HAD superfamily</fullName>
    </submittedName>
</protein>
<dbReference type="GO" id="GO:0008253">
    <property type="term" value="F:5'-nucleotidase activity"/>
    <property type="evidence" value="ECO:0007669"/>
    <property type="project" value="InterPro"/>
</dbReference>
<dbReference type="SFLD" id="SFLDS00003">
    <property type="entry name" value="Haloacid_Dehalogenase"/>
    <property type="match status" value="1"/>
</dbReference>
<dbReference type="InterPro" id="IPR011951">
    <property type="entry name" value="HAD-SF_hydro_IA_YjjG/PynA"/>
</dbReference>
<dbReference type="InterPro" id="IPR023214">
    <property type="entry name" value="HAD_sf"/>
</dbReference>
<dbReference type="InterPro" id="IPR023198">
    <property type="entry name" value="PGP-like_dom2"/>
</dbReference>